<dbReference type="SUPFAM" id="SSF48179">
    <property type="entry name" value="6-phosphogluconate dehydrogenase C-terminal domain-like"/>
    <property type="match status" value="1"/>
</dbReference>
<sequence>MRRVAVVGTGVIGTSWAAYFLAKGLDVVAADPAPGAEDRLRAGVDAAWPALTRLGLAPDASLDRLTFVSEVRQAVAGADFVQENGPEREDLKAALIAELDEAAPPRTVIASSSSGFTPTRLQAMCARRPERVVVGHPFNPAHLIPLVEVVPASRTGFGGGGGSRTGSGGGGGEGVPWAAEAAYRFYEGVGKRPILLRRELPGHLANRLQAALWREAYSLVERGAASVADIDAAIAYGPGLRWALLGPLANQHLSGGAGGLAHVLAHLGPPTEKLMDDLGGTPRLTPELVSALVGGVNEELGHLDPVALVAQRDELLLDLLARKAAADSLP</sequence>
<dbReference type="AlphaFoldDB" id="A0A3A4ALU9"/>
<dbReference type="Gene3D" id="1.10.1040.10">
    <property type="entry name" value="N-(1-d-carboxylethyl)-l-norvaline Dehydrogenase, domain 2"/>
    <property type="match status" value="1"/>
</dbReference>
<evidence type="ECO:0000256" key="1">
    <source>
        <dbReference type="ARBA" id="ARBA00005086"/>
    </source>
</evidence>
<dbReference type="Gene3D" id="3.40.50.720">
    <property type="entry name" value="NAD(P)-binding Rossmann-like Domain"/>
    <property type="match status" value="1"/>
</dbReference>
<protein>
    <submittedName>
        <fullName evidence="6">3-hydroxyacyl-CoA dehydrogenase</fullName>
    </submittedName>
</protein>
<keyword evidence="3" id="KW-0560">Oxidoreductase</keyword>
<reference evidence="6 7" key="1">
    <citation type="submission" date="2018-09" db="EMBL/GenBank/DDBJ databases">
        <title>YIM 75507 draft genome.</title>
        <authorList>
            <person name="Tang S."/>
            <person name="Feng Y."/>
        </authorList>
    </citation>
    <scope>NUCLEOTIDE SEQUENCE [LARGE SCALE GENOMIC DNA]</scope>
    <source>
        <strain evidence="6 7">YIM 75507</strain>
    </source>
</reference>
<evidence type="ECO:0000259" key="4">
    <source>
        <dbReference type="Pfam" id="PF00725"/>
    </source>
</evidence>
<gene>
    <name evidence="6" type="ORF">D5H75_36270</name>
</gene>
<proteinExistence type="inferred from homology"/>
<comment type="pathway">
    <text evidence="1">Lipid metabolism; butanoate metabolism.</text>
</comment>
<dbReference type="InterPro" id="IPR008927">
    <property type="entry name" value="6-PGluconate_DH-like_C_sf"/>
</dbReference>
<keyword evidence="7" id="KW-1185">Reference proteome</keyword>
<comment type="caution">
    <text evidence="6">The sequence shown here is derived from an EMBL/GenBank/DDBJ whole genome shotgun (WGS) entry which is preliminary data.</text>
</comment>
<dbReference type="InterPro" id="IPR036291">
    <property type="entry name" value="NAD(P)-bd_dom_sf"/>
</dbReference>
<dbReference type="Proteomes" id="UP000265768">
    <property type="component" value="Unassembled WGS sequence"/>
</dbReference>
<dbReference type="InterPro" id="IPR006108">
    <property type="entry name" value="3HC_DH_C"/>
</dbReference>
<accession>A0A3A4ALU9</accession>
<name>A0A3A4ALU9_9ACTN</name>
<evidence type="ECO:0000313" key="6">
    <source>
        <dbReference type="EMBL" id="RJL22131.1"/>
    </source>
</evidence>
<evidence type="ECO:0000259" key="5">
    <source>
        <dbReference type="Pfam" id="PF02737"/>
    </source>
</evidence>
<dbReference type="Pfam" id="PF00725">
    <property type="entry name" value="3HCDH"/>
    <property type="match status" value="1"/>
</dbReference>
<comment type="similarity">
    <text evidence="2">Belongs to the 3-hydroxyacyl-CoA dehydrogenase family.</text>
</comment>
<dbReference type="PANTHER" id="PTHR48075">
    <property type="entry name" value="3-HYDROXYACYL-COA DEHYDROGENASE FAMILY PROTEIN"/>
    <property type="match status" value="1"/>
</dbReference>
<feature type="domain" description="3-hydroxyacyl-CoA dehydrogenase C-terminal" evidence="4">
    <location>
        <begin position="202"/>
        <end position="270"/>
    </location>
</feature>
<dbReference type="InterPro" id="IPR006176">
    <property type="entry name" value="3-OHacyl-CoA_DH_NAD-bd"/>
</dbReference>
<dbReference type="InterPro" id="IPR013328">
    <property type="entry name" value="6PGD_dom2"/>
</dbReference>
<dbReference type="OrthoDB" id="9771883at2"/>
<dbReference type="GO" id="GO:0016616">
    <property type="term" value="F:oxidoreductase activity, acting on the CH-OH group of donors, NAD or NADP as acceptor"/>
    <property type="evidence" value="ECO:0007669"/>
    <property type="project" value="InterPro"/>
</dbReference>
<dbReference type="GO" id="GO:0006631">
    <property type="term" value="P:fatty acid metabolic process"/>
    <property type="evidence" value="ECO:0007669"/>
    <property type="project" value="InterPro"/>
</dbReference>
<evidence type="ECO:0000256" key="3">
    <source>
        <dbReference type="ARBA" id="ARBA00023002"/>
    </source>
</evidence>
<evidence type="ECO:0000313" key="7">
    <source>
        <dbReference type="Proteomes" id="UP000265768"/>
    </source>
</evidence>
<dbReference type="EMBL" id="QZEY01000023">
    <property type="protein sequence ID" value="RJL22131.1"/>
    <property type="molecule type" value="Genomic_DNA"/>
</dbReference>
<dbReference type="Pfam" id="PF02737">
    <property type="entry name" value="3HCDH_N"/>
    <property type="match status" value="1"/>
</dbReference>
<evidence type="ECO:0000256" key="2">
    <source>
        <dbReference type="ARBA" id="ARBA00009463"/>
    </source>
</evidence>
<dbReference type="GO" id="GO:0070403">
    <property type="term" value="F:NAD+ binding"/>
    <property type="evidence" value="ECO:0007669"/>
    <property type="project" value="InterPro"/>
</dbReference>
<feature type="domain" description="3-hydroxyacyl-CoA dehydrogenase NAD binding" evidence="5">
    <location>
        <begin position="4"/>
        <end position="155"/>
    </location>
</feature>
<organism evidence="6 7">
    <name type="scientific">Bailinhaonella thermotolerans</name>
    <dbReference type="NCBI Taxonomy" id="1070861"/>
    <lineage>
        <taxon>Bacteria</taxon>
        <taxon>Bacillati</taxon>
        <taxon>Actinomycetota</taxon>
        <taxon>Actinomycetes</taxon>
        <taxon>Streptosporangiales</taxon>
        <taxon>Streptosporangiaceae</taxon>
        <taxon>Bailinhaonella</taxon>
    </lineage>
</organism>
<dbReference type="PANTHER" id="PTHR48075:SF5">
    <property type="entry name" value="3-HYDROXYBUTYRYL-COA DEHYDROGENASE"/>
    <property type="match status" value="1"/>
</dbReference>
<dbReference type="SUPFAM" id="SSF51735">
    <property type="entry name" value="NAD(P)-binding Rossmann-fold domains"/>
    <property type="match status" value="1"/>
</dbReference>